<reference evidence="2 3" key="1">
    <citation type="submission" date="2019-07" db="EMBL/GenBank/DDBJ databases">
        <title>Whole genome shotgun sequence of Pseudonocardia sulfidoxydans NBRC 16205.</title>
        <authorList>
            <person name="Hosoyama A."/>
            <person name="Uohara A."/>
            <person name="Ohji S."/>
            <person name="Ichikawa N."/>
        </authorList>
    </citation>
    <scope>NUCLEOTIDE SEQUENCE [LARGE SCALE GENOMIC DNA]</scope>
    <source>
        <strain evidence="2 3">NBRC 16205</strain>
    </source>
</reference>
<evidence type="ECO:0000313" key="3">
    <source>
        <dbReference type="Proteomes" id="UP000321685"/>
    </source>
</evidence>
<keyword evidence="1" id="KW-0812">Transmembrane</keyword>
<dbReference type="OrthoDB" id="3699463at2"/>
<protein>
    <submittedName>
        <fullName evidence="2">Uncharacterized protein</fullName>
    </submittedName>
</protein>
<sequence>MSSRTGDVTTGRSTRSLAAWRWVSAILLLVMGGIHLYLVLFSGFDGLVGTLFVINAIGALVLAVAMVAVPDRLLTLTSLLSLLFTAGTLLALVLSLTLPGGFLGVREQISAELVPTTLVVEGLGTLVLLGATLLAARLRRP</sequence>
<dbReference type="Proteomes" id="UP000321685">
    <property type="component" value="Unassembled WGS sequence"/>
</dbReference>
<name>A0A511DFF5_9PSEU</name>
<feature type="transmembrane region" description="Helical" evidence="1">
    <location>
        <begin position="118"/>
        <end position="136"/>
    </location>
</feature>
<proteinExistence type="predicted"/>
<accession>A0A511DFF5</accession>
<comment type="caution">
    <text evidence="2">The sequence shown here is derived from an EMBL/GenBank/DDBJ whole genome shotgun (WGS) entry which is preliminary data.</text>
</comment>
<dbReference type="RefSeq" id="WP_147106780.1">
    <property type="nucleotide sequence ID" value="NZ_BJVJ01000020.1"/>
</dbReference>
<keyword evidence="1" id="KW-0472">Membrane</keyword>
<evidence type="ECO:0000256" key="1">
    <source>
        <dbReference type="SAM" id="Phobius"/>
    </source>
</evidence>
<organism evidence="2 3">
    <name type="scientific">Pseudonocardia sulfidoxydans NBRC 16205</name>
    <dbReference type="NCBI Taxonomy" id="1223511"/>
    <lineage>
        <taxon>Bacteria</taxon>
        <taxon>Bacillati</taxon>
        <taxon>Actinomycetota</taxon>
        <taxon>Actinomycetes</taxon>
        <taxon>Pseudonocardiales</taxon>
        <taxon>Pseudonocardiaceae</taxon>
        <taxon>Pseudonocardia</taxon>
    </lineage>
</organism>
<feature type="transmembrane region" description="Helical" evidence="1">
    <location>
        <begin position="20"/>
        <end position="40"/>
    </location>
</feature>
<evidence type="ECO:0000313" key="2">
    <source>
        <dbReference type="EMBL" id="GEL23525.1"/>
    </source>
</evidence>
<dbReference type="EMBL" id="BJVJ01000020">
    <property type="protein sequence ID" value="GEL23525.1"/>
    <property type="molecule type" value="Genomic_DNA"/>
</dbReference>
<feature type="transmembrane region" description="Helical" evidence="1">
    <location>
        <begin position="46"/>
        <end position="69"/>
    </location>
</feature>
<gene>
    <name evidence="2" type="ORF">PSU4_24790</name>
</gene>
<keyword evidence="3" id="KW-1185">Reference proteome</keyword>
<feature type="transmembrane region" description="Helical" evidence="1">
    <location>
        <begin position="76"/>
        <end position="98"/>
    </location>
</feature>
<dbReference type="AlphaFoldDB" id="A0A511DFF5"/>
<keyword evidence="1" id="KW-1133">Transmembrane helix</keyword>